<dbReference type="OrthoDB" id="9147043at2"/>
<dbReference type="KEGG" id="ppai:E1956_17040"/>
<keyword evidence="2" id="KW-1185">Reference proteome</keyword>
<accession>A0A4V1AZE1</accession>
<name>A0A4V1AZE1_9BURK</name>
<proteinExistence type="predicted"/>
<dbReference type="EMBL" id="CP038149">
    <property type="protein sequence ID" value="QBQ98952.1"/>
    <property type="molecule type" value="Genomic_DNA"/>
</dbReference>
<dbReference type="AlphaFoldDB" id="A0A4V1AZE1"/>
<sequence>MDVLVCAACFCHAARAASSIDRQAQALTFTRIEAARSGWDATSAPATGWVSVTLPDVWATRWPRFDGVVWYRLGALRHRLMRRFEQQGMACSWTRGHGAHRHDPSGDKSGAGLTPLVALAGRHGCIDSQPRA</sequence>
<evidence type="ECO:0000313" key="1">
    <source>
        <dbReference type="EMBL" id="QBQ98952.1"/>
    </source>
</evidence>
<protein>
    <submittedName>
        <fullName evidence="1">Uncharacterized protein</fullName>
    </submittedName>
</protein>
<evidence type="ECO:0000313" key="2">
    <source>
        <dbReference type="Proteomes" id="UP000295727"/>
    </source>
</evidence>
<dbReference type="Proteomes" id="UP000295727">
    <property type="component" value="Chromosome 2"/>
</dbReference>
<gene>
    <name evidence="1" type="ORF">E1956_17040</name>
</gene>
<reference evidence="1 2" key="1">
    <citation type="submission" date="2019-03" db="EMBL/GenBank/DDBJ databases">
        <title>Paraburkholderia sp. 7MH5, isolated from subtropical forest soil.</title>
        <authorList>
            <person name="Gao Z.-H."/>
            <person name="Qiu L.-H."/>
        </authorList>
    </citation>
    <scope>NUCLEOTIDE SEQUENCE [LARGE SCALE GENOMIC DNA]</scope>
    <source>
        <strain evidence="1 2">7MH5</strain>
    </source>
</reference>
<organism evidence="1 2">
    <name type="scientific">Paraburkholderia pallida</name>
    <dbReference type="NCBI Taxonomy" id="2547399"/>
    <lineage>
        <taxon>Bacteria</taxon>
        <taxon>Pseudomonadati</taxon>
        <taxon>Pseudomonadota</taxon>
        <taxon>Betaproteobacteria</taxon>
        <taxon>Burkholderiales</taxon>
        <taxon>Burkholderiaceae</taxon>
        <taxon>Paraburkholderia</taxon>
    </lineage>
</organism>